<dbReference type="Pfam" id="PF01316">
    <property type="entry name" value="Arg_repressor"/>
    <property type="match status" value="1"/>
</dbReference>
<keyword evidence="11" id="KW-1185">Reference proteome</keyword>
<keyword evidence="5 7" id="KW-0238">DNA-binding</keyword>
<dbReference type="RefSeq" id="WP_213533030.1">
    <property type="nucleotide sequence ID" value="NZ_BOVQ01000001.1"/>
</dbReference>
<dbReference type="Pfam" id="PF02863">
    <property type="entry name" value="Arg_repressor_C"/>
    <property type="match status" value="1"/>
</dbReference>
<dbReference type="InterPro" id="IPR001669">
    <property type="entry name" value="Arg_repress"/>
</dbReference>
<reference evidence="11" key="1">
    <citation type="journal article" date="2019" name="Int. J. Syst. Evol. Microbiol.">
        <title>The Global Catalogue of Microorganisms (GCM) 10K type strain sequencing project: providing services to taxonomists for standard genome sequencing and annotation.</title>
        <authorList>
            <consortium name="The Broad Institute Genomics Platform"/>
            <consortium name="The Broad Institute Genome Sequencing Center for Infectious Disease"/>
            <person name="Wu L."/>
            <person name="Ma J."/>
        </authorList>
    </citation>
    <scope>NUCLEOTIDE SEQUENCE [LARGE SCALE GENOMIC DNA]</scope>
    <source>
        <strain evidence="11">CCUG 63287</strain>
    </source>
</reference>
<evidence type="ECO:0000256" key="7">
    <source>
        <dbReference type="HAMAP-Rule" id="MF_00173"/>
    </source>
</evidence>
<dbReference type="InterPro" id="IPR036251">
    <property type="entry name" value="Arg_repress_C_sf"/>
</dbReference>
<keyword evidence="7" id="KW-0055">Arginine biosynthesis</keyword>
<proteinExistence type="inferred from homology"/>
<sequence>MKKTERLDFISRLIEKAEVKTQEELVKALLERGVDVTQATISRDIKSLALVKIPAQSGGLRYALPKNSKEQQQNVLHQELFLDAIVEVKQQENMLSILAKPGTTSLLKDYLRKNFAADIFSVIIDDDSLLVVLSEKSKAQKVIDDLTK</sequence>
<dbReference type="InterPro" id="IPR036390">
    <property type="entry name" value="WH_DNA-bd_sf"/>
</dbReference>
<comment type="caution">
    <text evidence="10">The sequence shown here is derived from an EMBL/GenBank/DDBJ whole genome shotgun (WGS) entry which is preliminary data.</text>
</comment>
<protein>
    <recommendedName>
        <fullName evidence="7">Arginine repressor</fullName>
    </recommendedName>
</protein>
<comment type="function">
    <text evidence="7">Regulates arginine biosynthesis genes.</text>
</comment>
<keyword evidence="7" id="KW-0678">Repressor</keyword>
<feature type="domain" description="Arginine repressor C-terminal" evidence="9">
    <location>
        <begin position="83"/>
        <end position="147"/>
    </location>
</feature>
<dbReference type="Gene3D" id="1.10.10.10">
    <property type="entry name" value="Winged helix-like DNA-binding domain superfamily/Winged helix DNA-binding domain"/>
    <property type="match status" value="1"/>
</dbReference>
<feature type="domain" description="Arginine repressor DNA-binding" evidence="8">
    <location>
        <begin position="1"/>
        <end position="68"/>
    </location>
</feature>
<dbReference type="EMBL" id="JBHSGD010000005">
    <property type="protein sequence ID" value="MFC4652768.1"/>
    <property type="molecule type" value="Genomic_DNA"/>
</dbReference>
<evidence type="ECO:0000256" key="1">
    <source>
        <dbReference type="ARBA" id="ARBA00004496"/>
    </source>
</evidence>
<comment type="pathway">
    <text evidence="7">Amino-acid biosynthesis; L-arginine biosynthesis [regulation].</text>
</comment>
<dbReference type="HAMAP" id="MF_00173">
    <property type="entry name" value="Arg_repressor"/>
    <property type="match status" value="1"/>
</dbReference>
<keyword evidence="3 7" id="KW-0963">Cytoplasm</keyword>
<keyword evidence="4 7" id="KW-0805">Transcription regulation</keyword>
<organism evidence="10 11">
    <name type="scientific">Lactococcus nasutitermitis</name>
    <dbReference type="NCBI Taxonomy" id="1652957"/>
    <lineage>
        <taxon>Bacteria</taxon>
        <taxon>Bacillati</taxon>
        <taxon>Bacillota</taxon>
        <taxon>Bacilli</taxon>
        <taxon>Lactobacillales</taxon>
        <taxon>Streptococcaceae</taxon>
        <taxon>Lactococcus</taxon>
    </lineage>
</organism>
<name>A0ABV9JDB7_9LACT</name>
<dbReference type="PANTHER" id="PTHR34471:SF1">
    <property type="entry name" value="ARGININE REPRESSOR"/>
    <property type="match status" value="1"/>
</dbReference>
<dbReference type="SUPFAM" id="SSF46785">
    <property type="entry name" value="Winged helix' DNA-binding domain"/>
    <property type="match status" value="1"/>
</dbReference>
<keyword evidence="7" id="KW-0028">Amino-acid biosynthesis</keyword>
<evidence type="ECO:0000256" key="5">
    <source>
        <dbReference type="ARBA" id="ARBA00023125"/>
    </source>
</evidence>
<evidence type="ECO:0000313" key="10">
    <source>
        <dbReference type="EMBL" id="MFC4652768.1"/>
    </source>
</evidence>
<dbReference type="PANTHER" id="PTHR34471">
    <property type="entry name" value="ARGININE REPRESSOR"/>
    <property type="match status" value="1"/>
</dbReference>
<evidence type="ECO:0000256" key="3">
    <source>
        <dbReference type="ARBA" id="ARBA00022490"/>
    </source>
</evidence>
<dbReference type="Gene3D" id="3.30.1360.40">
    <property type="match status" value="1"/>
</dbReference>
<evidence type="ECO:0000256" key="6">
    <source>
        <dbReference type="ARBA" id="ARBA00023163"/>
    </source>
</evidence>
<evidence type="ECO:0000259" key="8">
    <source>
        <dbReference type="Pfam" id="PF01316"/>
    </source>
</evidence>
<keyword evidence="6 7" id="KW-0804">Transcription</keyword>
<gene>
    <name evidence="7" type="primary">argR</name>
    <name evidence="10" type="ORF">ACFO26_07580</name>
</gene>
<dbReference type="InterPro" id="IPR020899">
    <property type="entry name" value="Arg_repress_C"/>
</dbReference>
<evidence type="ECO:0000256" key="4">
    <source>
        <dbReference type="ARBA" id="ARBA00023015"/>
    </source>
</evidence>
<evidence type="ECO:0000256" key="2">
    <source>
        <dbReference type="ARBA" id="ARBA00008316"/>
    </source>
</evidence>
<evidence type="ECO:0000259" key="9">
    <source>
        <dbReference type="Pfam" id="PF02863"/>
    </source>
</evidence>
<evidence type="ECO:0000313" key="11">
    <source>
        <dbReference type="Proteomes" id="UP001595987"/>
    </source>
</evidence>
<dbReference type="Proteomes" id="UP001595987">
    <property type="component" value="Unassembled WGS sequence"/>
</dbReference>
<comment type="subcellular location">
    <subcellularLocation>
        <location evidence="1 7">Cytoplasm</location>
    </subcellularLocation>
</comment>
<accession>A0ABV9JDB7</accession>
<comment type="similarity">
    <text evidence="2 7">Belongs to the ArgR family.</text>
</comment>
<dbReference type="InterPro" id="IPR036388">
    <property type="entry name" value="WH-like_DNA-bd_sf"/>
</dbReference>
<dbReference type="InterPro" id="IPR020900">
    <property type="entry name" value="Arg_repress_DNA-bd"/>
</dbReference>
<dbReference type="SUPFAM" id="SSF55252">
    <property type="entry name" value="C-terminal domain of arginine repressor"/>
    <property type="match status" value="1"/>
</dbReference>
<dbReference type="PRINTS" id="PR01467">
    <property type="entry name" value="ARGREPRESSOR"/>
</dbReference>